<name>A0A090QWC9_9GAMM</name>
<dbReference type="Proteomes" id="UP000029227">
    <property type="component" value="Unassembled WGS sequence"/>
</dbReference>
<proteinExistence type="predicted"/>
<comment type="caution">
    <text evidence="1">The sequence shown here is derived from an EMBL/GenBank/DDBJ whole genome shotgun (WGS) entry which is preliminary data.</text>
</comment>
<organism evidence="1 2">
    <name type="scientific">Photobacterium aphoticum</name>
    <dbReference type="NCBI Taxonomy" id="754436"/>
    <lineage>
        <taxon>Bacteria</taxon>
        <taxon>Pseudomonadati</taxon>
        <taxon>Pseudomonadota</taxon>
        <taxon>Gammaproteobacteria</taxon>
        <taxon>Vibrionales</taxon>
        <taxon>Vibrionaceae</taxon>
        <taxon>Photobacterium</taxon>
    </lineage>
</organism>
<protein>
    <submittedName>
        <fullName evidence="1">Uncharacterized protein</fullName>
    </submittedName>
</protein>
<dbReference type="AlphaFoldDB" id="A0A090QWC9"/>
<reference evidence="1 2" key="1">
    <citation type="journal article" date="2014" name="Genome Announc.">
        <title>Draft Genome Sequences of Two Vibrionaceae Species, Vibrio ponticus C121 and Photobacterium aphoticum C119, Isolated as Coral Reef Microbiota.</title>
        <authorList>
            <person name="Al-saari N."/>
            <person name="Meirelles P.M."/>
            <person name="Mino S."/>
            <person name="Suda W."/>
            <person name="Oshima K."/>
            <person name="Hattori M."/>
            <person name="Ohkuma M."/>
            <person name="Thompson F.L."/>
            <person name="Gomez-Gil B."/>
            <person name="Sawabe T."/>
            <person name="Sawabe T."/>
        </authorList>
    </citation>
    <scope>NUCLEOTIDE SEQUENCE [LARGE SCALE GENOMIC DNA]</scope>
    <source>
        <strain evidence="1 2">JCM 19237</strain>
    </source>
</reference>
<dbReference type="EMBL" id="BBMN01000010">
    <property type="protein sequence ID" value="GAL06174.1"/>
    <property type="molecule type" value="Genomic_DNA"/>
</dbReference>
<evidence type="ECO:0000313" key="2">
    <source>
        <dbReference type="Proteomes" id="UP000029227"/>
    </source>
</evidence>
<sequence length="39" mass="4236">MTDKVLEISGLNVSFDSTLGSKHAVKTSASISSVVKRWR</sequence>
<evidence type="ECO:0000313" key="1">
    <source>
        <dbReference type="EMBL" id="GAL06174.1"/>
    </source>
</evidence>
<accession>A0A090QWC9</accession>
<gene>
    <name evidence="1" type="ORF">JCM19237_1819</name>
</gene>
<dbReference type="STRING" id="754436.JCM19237_1819"/>